<gene>
    <name evidence="1" type="ORF">L1987_49119</name>
</gene>
<name>A0ACB9FUT3_9ASTR</name>
<proteinExistence type="predicted"/>
<sequence>MTNLHNLGNLLNYDNEIGTPQKLPKLLNVNDYSNWKARFEHYISYTGSSLWIPILEGYKHPTYTYLDEIVPKPISKLDEEEKKVYDREKKAHGSITVALTRELFHSFRGYDNSKDLWKALQKRFEGNSDIKKSKRDLLRKQYECFRYLENESTYELISRFYHLQTELKAYELKYPNEELVEKFLDALPPKFEIYTTVLRENPKFYEMTIEEAIGKVQAHDMNLKRKEISGRPQIQDPSMYNGTSSTAKSSASGSGSHHQHSSRNPTSTSSANQTAITKIAEDHVALFSSCMLAYENFIGGKLTDPETIKEDFNQVDPDDMDIQWNMAMILRRAKRFLNRTSRKFIGGHSNAKDKAPASGFTRPSQGNNQGNGQGYNNSNNRNQSQGGTSNALVAQQDEIFDWGVHLEDALIAQTQVGLMAEIVEMMEAEEREASVADQRESTTAFALMAIGDASSSSTEVDSNSFAVISYSRCLDLKEENSKLQDKVEPLRIAALSYKENNEVLQLSGRIEKLKNSRFVAEHYESVVRQVNGLGLGTNVIPPPVSGKFVNGLIDIDLSWLDESSSQDDSSNKDDSSSKADSTSDQEFFTDEGSENTIPDGAVSEELIGEHKVVKNIVTDRDNCILTEPDTIETNEKLKLIWKNLYIPKNESTSGPSKTITHVHQTTPPAHHAESSNARSNESYKWIHNEKRACFHCGMPVVKLSKPQRRRRNKRLRKMEQLAKIQSGEASTSSPDASECKPTVPVKQKKSHDCELIEGHPKGTISNRWYVDSGCSQHMTGNMALLQDIKPIRGGHVAFAGEKGGNITCQGVVSKGCVSFDNVNYCEQLKHNLLSVSQMCDKEYSVMFDKSECMILKPGFEVPEDWILMRAPRTNDTYQIDISVVKTTSLVATCLLTKVTELDSILWYKKLGHISYRKMNHLVRNSLVTDVPKLRFSIADDCMPCKKGRHQRKSHKPKIQNSINTPLELLHMDLFGPISITSIGGKSYCLVVTDDFSRFSWVHFLGTKDETVDILQYMILSLESLCKLKVRRIRSDNDTEFKNNMIELFCLKKGIYHEFSAPYTPQQNGVAERKNMTLTETARTMLSDAKLPVTFWAEAVNTACHILNRVQVVKRHNKTCYELINNLPPNIDYLVPFGSPCPAWGFDYDALFKSFNPPGLSADDATNVYEFFGGGDDSNFSTRATIPIATPDSNAASSSGTHDSDDIEVVHVDGNDAPADPNTRVGNEALANPINIESSYSGTQNMGELSTNLDSNIQEPHVPEMRVHKNHPIDNIIGDPNAGVLTHHRTIAENTSLYAEILDTGIMETCLHAAFVSQLEPKNVKEALADNCWIEVMQDELSQFQKLHVWDLIDLPKGMHPIGTRWDLEADISSIHQYQKTGFGLAEEDATRAAGMGKLKTIGSYFKRIDDEQESKRHKAETRPQPQSNTNEVDVNHFERDPAKRKQVWEYPFNLREQVRRAYLSLGPYQIELTEYQDKGTNTHSLRWLTLQACALRGHDESSGSNNRGNFLELLQLIASYNDEVAKNGLQALVLNDCPYAYYVHCFAHRLQLALVCASREVIPVHQFFANLVLIINVVCASSKRHDELQKAKEDEVKKLLELGEIKSGKGLNQVGSLNRAGDTRWGSHFKSVCSLSNMFAATRVVLQGIIEDTSHTTYAQRADADTCYSKLQSFEFVFILHLMKEVMGRTDTLCQALQKKSQDILNAMELVSATKVSLNDFRNNGWDSLLAKVTFFCTKHQIELPDMTAPYTSTRYRPHKKDLHVTFEHYYRVDLFTSTLDKQLHELDSRFNEQAIELLSLSSSLASKEINVDEIVLLVEKYYPEDFTEHEMIHLRS</sequence>
<evidence type="ECO:0000313" key="1">
    <source>
        <dbReference type="EMBL" id="KAI3774560.1"/>
    </source>
</evidence>
<organism evidence="1 2">
    <name type="scientific">Smallanthus sonchifolius</name>
    <dbReference type="NCBI Taxonomy" id="185202"/>
    <lineage>
        <taxon>Eukaryota</taxon>
        <taxon>Viridiplantae</taxon>
        <taxon>Streptophyta</taxon>
        <taxon>Embryophyta</taxon>
        <taxon>Tracheophyta</taxon>
        <taxon>Spermatophyta</taxon>
        <taxon>Magnoliopsida</taxon>
        <taxon>eudicotyledons</taxon>
        <taxon>Gunneridae</taxon>
        <taxon>Pentapetalae</taxon>
        <taxon>asterids</taxon>
        <taxon>campanulids</taxon>
        <taxon>Asterales</taxon>
        <taxon>Asteraceae</taxon>
        <taxon>Asteroideae</taxon>
        <taxon>Heliantheae alliance</taxon>
        <taxon>Millerieae</taxon>
        <taxon>Smallanthus</taxon>
    </lineage>
</organism>
<keyword evidence="2" id="KW-1185">Reference proteome</keyword>
<dbReference type="EMBL" id="CM042033">
    <property type="protein sequence ID" value="KAI3774560.1"/>
    <property type="molecule type" value="Genomic_DNA"/>
</dbReference>
<protein>
    <submittedName>
        <fullName evidence="1">Uncharacterized protein</fullName>
    </submittedName>
</protein>
<accession>A0ACB9FUT3</accession>
<comment type="caution">
    <text evidence="1">The sequence shown here is derived from an EMBL/GenBank/DDBJ whole genome shotgun (WGS) entry which is preliminary data.</text>
</comment>
<dbReference type="Proteomes" id="UP001056120">
    <property type="component" value="Linkage Group LG16"/>
</dbReference>
<evidence type="ECO:0000313" key="2">
    <source>
        <dbReference type="Proteomes" id="UP001056120"/>
    </source>
</evidence>
<reference evidence="2" key="1">
    <citation type="journal article" date="2022" name="Mol. Ecol. Resour.">
        <title>The genomes of chicory, endive, great burdock and yacon provide insights into Asteraceae palaeo-polyploidization history and plant inulin production.</title>
        <authorList>
            <person name="Fan W."/>
            <person name="Wang S."/>
            <person name="Wang H."/>
            <person name="Wang A."/>
            <person name="Jiang F."/>
            <person name="Liu H."/>
            <person name="Zhao H."/>
            <person name="Xu D."/>
            <person name="Zhang Y."/>
        </authorList>
    </citation>
    <scope>NUCLEOTIDE SEQUENCE [LARGE SCALE GENOMIC DNA]</scope>
    <source>
        <strain evidence="2">cv. Yunnan</strain>
    </source>
</reference>
<reference evidence="1 2" key="2">
    <citation type="journal article" date="2022" name="Mol. Ecol. Resour.">
        <title>The genomes of chicory, endive, great burdock and yacon provide insights into Asteraceae paleo-polyploidization history and plant inulin production.</title>
        <authorList>
            <person name="Fan W."/>
            <person name="Wang S."/>
            <person name="Wang H."/>
            <person name="Wang A."/>
            <person name="Jiang F."/>
            <person name="Liu H."/>
            <person name="Zhao H."/>
            <person name="Xu D."/>
            <person name="Zhang Y."/>
        </authorList>
    </citation>
    <scope>NUCLEOTIDE SEQUENCE [LARGE SCALE GENOMIC DNA]</scope>
    <source>
        <strain evidence="2">cv. Yunnan</strain>
        <tissue evidence="1">Leaves</tissue>
    </source>
</reference>